<keyword evidence="5" id="KW-0138">CF(0)</keyword>
<reference evidence="13 14" key="1">
    <citation type="submission" date="2009-08" db="EMBL/GenBank/DDBJ databases">
        <title>The Genome Sequence of Spizellomyces punctatus strain DAOM BR117.</title>
        <authorList>
            <consortium name="The Broad Institute Genome Sequencing Platform"/>
            <person name="Russ C."/>
            <person name="Cuomo C."/>
            <person name="Shea T."/>
            <person name="Young S.K."/>
            <person name="Zeng Q."/>
            <person name="Koehrsen M."/>
            <person name="Haas B."/>
            <person name="Borodovsky M."/>
            <person name="Guigo R."/>
            <person name="Alvarado L."/>
            <person name="Berlin A."/>
            <person name="Bochicchio J."/>
            <person name="Borenstein D."/>
            <person name="Chapman S."/>
            <person name="Chen Z."/>
            <person name="Engels R."/>
            <person name="Freedman E."/>
            <person name="Gellesch M."/>
            <person name="Goldberg J."/>
            <person name="Griggs A."/>
            <person name="Gujja S."/>
            <person name="Heiman D."/>
            <person name="Hepburn T."/>
            <person name="Howarth C."/>
            <person name="Jen D."/>
            <person name="Larson L."/>
            <person name="Lewis B."/>
            <person name="Mehta T."/>
            <person name="Park D."/>
            <person name="Pearson M."/>
            <person name="Roberts A."/>
            <person name="Saif S."/>
            <person name="Shenoy N."/>
            <person name="Sisk P."/>
            <person name="Stolte C."/>
            <person name="Sykes S."/>
            <person name="Thomson T."/>
            <person name="Walk T."/>
            <person name="White J."/>
            <person name="Yandava C."/>
            <person name="Burger G."/>
            <person name="Gray M.W."/>
            <person name="Holland P.W.H."/>
            <person name="King N."/>
            <person name="Lang F.B.F."/>
            <person name="Roger A.J."/>
            <person name="Ruiz-Trillo I."/>
            <person name="Lander E."/>
            <person name="Nusbaum C."/>
        </authorList>
    </citation>
    <scope>NUCLEOTIDE SEQUENCE [LARGE SCALE GENOMIC DNA]</scope>
    <source>
        <strain evidence="13 14">DAOM BR117</strain>
    </source>
</reference>
<dbReference type="AlphaFoldDB" id="A0A0L0HV00"/>
<dbReference type="GO" id="GO:0015078">
    <property type="term" value="F:proton transmembrane transporter activity"/>
    <property type="evidence" value="ECO:0007669"/>
    <property type="project" value="InterPro"/>
</dbReference>
<evidence type="ECO:0000256" key="12">
    <source>
        <dbReference type="SAM" id="Coils"/>
    </source>
</evidence>
<keyword evidence="12" id="KW-0175">Coiled coil</keyword>
<evidence type="ECO:0000256" key="11">
    <source>
        <dbReference type="PIRNR" id="PIRNR005514"/>
    </source>
</evidence>
<evidence type="ECO:0000256" key="1">
    <source>
        <dbReference type="ARBA" id="ARBA00004273"/>
    </source>
</evidence>
<keyword evidence="14" id="KW-1185">Reference proteome</keyword>
<proteinExistence type="inferred from homology"/>
<evidence type="ECO:0000256" key="3">
    <source>
        <dbReference type="ARBA" id="ARBA00021688"/>
    </source>
</evidence>
<dbReference type="STRING" id="645134.A0A0L0HV00"/>
<dbReference type="Proteomes" id="UP000053201">
    <property type="component" value="Unassembled WGS sequence"/>
</dbReference>
<evidence type="ECO:0000256" key="7">
    <source>
        <dbReference type="ARBA" id="ARBA00022792"/>
    </source>
</evidence>
<keyword evidence="10 11" id="KW-0472">Membrane</keyword>
<keyword evidence="6 11" id="KW-0375">Hydrogen ion transport</keyword>
<dbReference type="EMBL" id="KQ257450">
    <property type="protein sequence ID" value="KND04725.1"/>
    <property type="molecule type" value="Genomic_DNA"/>
</dbReference>
<accession>A0A0L0HV00</accession>
<evidence type="ECO:0000313" key="14">
    <source>
        <dbReference type="Proteomes" id="UP000053201"/>
    </source>
</evidence>
<evidence type="ECO:0000256" key="4">
    <source>
        <dbReference type="ARBA" id="ARBA00022448"/>
    </source>
</evidence>
<dbReference type="RefSeq" id="XP_016612764.1">
    <property type="nucleotide sequence ID" value="XM_016748757.1"/>
</dbReference>
<organism evidence="13 14">
    <name type="scientific">Spizellomyces punctatus (strain DAOM BR117)</name>
    <dbReference type="NCBI Taxonomy" id="645134"/>
    <lineage>
        <taxon>Eukaryota</taxon>
        <taxon>Fungi</taxon>
        <taxon>Fungi incertae sedis</taxon>
        <taxon>Chytridiomycota</taxon>
        <taxon>Chytridiomycota incertae sedis</taxon>
        <taxon>Chytridiomycetes</taxon>
        <taxon>Spizellomycetales</taxon>
        <taxon>Spizellomycetaceae</taxon>
        <taxon>Spizellomyces</taxon>
    </lineage>
</organism>
<keyword evidence="8 11" id="KW-0406">Ion transport</keyword>
<keyword evidence="9 11" id="KW-0496">Mitochondrion</keyword>
<evidence type="ECO:0000313" key="13">
    <source>
        <dbReference type="EMBL" id="KND04725.1"/>
    </source>
</evidence>
<dbReference type="OrthoDB" id="35799at2759"/>
<evidence type="ECO:0000256" key="5">
    <source>
        <dbReference type="ARBA" id="ARBA00022547"/>
    </source>
</evidence>
<comment type="function">
    <text evidence="11">Mitochondrial membrane ATP synthase (F(1)F(0) ATP synthase or Complex V) produces ATP from ADP in the presence of a proton gradient across the membrane which is generated by electron transport complexes of the respiratory chain. F-type ATPases consist of two structural domains, F(1) - containing the extramembraneous catalytic core, and F(0) - containing the membrane proton channel, linked together by a central stalk and a peripheral stalk. During catalysis, ATP synthesis in the catalytic domain of F(1) is coupled via a rotary mechanism of the central stalk subunits to proton translocation.</text>
</comment>
<dbReference type="PANTHER" id="PTHR12700">
    <property type="entry name" value="ATP SYNTHASE SUBUNIT D, MITOCHONDRIAL"/>
    <property type="match status" value="1"/>
</dbReference>
<comment type="similarity">
    <text evidence="2 11">Belongs to the ATPase d subunit family.</text>
</comment>
<dbReference type="InterPro" id="IPR008689">
    <property type="entry name" value="ATP_synth_F0_dsu_mt"/>
</dbReference>
<evidence type="ECO:0000256" key="10">
    <source>
        <dbReference type="ARBA" id="ARBA00023136"/>
    </source>
</evidence>
<dbReference type="SUPFAM" id="SSF161065">
    <property type="entry name" value="ATP synthase D chain-like"/>
    <property type="match status" value="1"/>
</dbReference>
<dbReference type="VEuPathDB" id="FungiDB:SPPG_00431"/>
<dbReference type="GO" id="GO:0005743">
    <property type="term" value="C:mitochondrial inner membrane"/>
    <property type="evidence" value="ECO:0007669"/>
    <property type="project" value="UniProtKB-SubCell"/>
</dbReference>
<evidence type="ECO:0000256" key="6">
    <source>
        <dbReference type="ARBA" id="ARBA00022781"/>
    </source>
</evidence>
<keyword evidence="7 11" id="KW-0999">Mitochondrion inner membrane</keyword>
<dbReference type="InParanoid" id="A0A0L0HV00"/>
<dbReference type="PIRSF" id="PIRSF005514">
    <property type="entry name" value="ATPase_F0_D_mt"/>
    <property type="match status" value="1"/>
</dbReference>
<protein>
    <recommendedName>
        <fullName evidence="3 11">ATP synthase subunit d, mitochondrial</fullName>
    </recommendedName>
</protein>
<dbReference type="Pfam" id="PF05873">
    <property type="entry name" value="Mt_ATP-synt_D"/>
    <property type="match status" value="1"/>
</dbReference>
<dbReference type="InterPro" id="IPR036228">
    <property type="entry name" value="ATP_synth_F0_dsu_sf_mt"/>
</dbReference>
<gene>
    <name evidence="13" type="ORF">SPPG_00431</name>
</gene>
<dbReference type="FunCoup" id="A0A0L0HV00">
    <property type="interactions" value="165"/>
</dbReference>
<comment type="subcellular location">
    <subcellularLocation>
        <location evidence="1 11">Mitochondrion inner membrane</location>
    </subcellularLocation>
</comment>
<dbReference type="GO" id="GO:0045259">
    <property type="term" value="C:proton-transporting ATP synthase complex"/>
    <property type="evidence" value="ECO:0007669"/>
    <property type="project" value="UniProtKB-KW"/>
</dbReference>
<evidence type="ECO:0000256" key="2">
    <source>
        <dbReference type="ARBA" id="ARBA00006842"/>
    </source>
</evidence>
<dbReference type="OMA" id="VSKGRWA"/>
<evidence type="ECO:0000256" key="8">
    <source>
        <dbReference type="ARBA" id="ARBA00023065"/>
    </source>
</evidence>
<keyword evidence="4 11" id="KW-0813">Transport</keyword>
<sequence length="174" mass="19468">MATPARSAAARIDWGALGTKLKPETVAAISAFRRRHTELTKTVTELREQSATIDFEAYRKVLKNKKVVNDAEKSFNAFTPATYDLGEQLRIIESEQAKAVAAAQQTSKKVNAEVSELQELLTNIETARPVDQLTVDDVAKAYPELDKTVEKMAKRGQWKVPGYYERFGEFIVGF</sequence>
<name>A0A0L0HV00_SPIPD</name>
<dbReference type="Gene3D" id="6.10.280.70">
    <property type="match status" value="1"/>
</dbReference>
<evidence type="ECO:0000256" key="9">
    <source>
        <dbReference type="ARBA" id="ARBA00023128"/>
    </source>
</evidence>
<dbReference type="GO" id="GO:0015986">
    <property type="term" value="P:proton motive force-driven ATP synthesis"/>
    <property type="evidence" value="ECO:0007669"/>
    <property type="project" value="UniProtKB-UniRule"/>
</dbReference>
<feature type="coiled-coil region" evidence="12">
    <location>
        <begin position="100"/>
        <end position="127"/>
    </location>
</feature>
<dbReference type="eggNOG" id="KOG3366">
    <property type="taxonomic scope" value="Eukaryota"/>
</dbReference>
<dbReference type="GeneID" id="27684158"/>